<accession>A0A2G1XBW5</accession>
<keyword evidence="2" id="KW-1185">Reference proteome</keyword>
<dbReference type="AlphaFoldDB" id="A0A2G1XBW5"/>
<dbReference type="RefSeq" id="WP_099201972.1">
    <property type="nucleotide sequence ID" value="NZ_JBIRXA010000001.1"/>
</dbReference>
<organism evidence="1 2">
    <name type="scientific">Streptomyces cinnamoneus</name>
    <name type="common">Streptoverticillium cinnamoneum</name>
    <dbReference type="NCBI Taxonomy" id="53446"/>
    <lineage>
        <taxon>Bacteria</taxon>
        <taxon>Bacillati</taxon>
        <taxon>Actinomycetota</taxon>
        <taxon>Actinomycetes</taxon>
        <taxon>Kitasatosporales</taxon>
        <taxon>Streptomycetaceae</taxon>
        <taxon>Streptomyces</taxon>
        <taxon>Streptomyces cinnamoneus group</taxon>
    </lineage>
</organism>
<dbReference type="OrthoDB" id="9932899at2"/>
<name>A0A2G1XBW5_STRCJ</name>
<comment type="caution">
    <text evidence="1">The sequence shown here is derived from an EMBL/GenBank/DDBJ whole genome shotgun (WGS) entry which is preliminary data.</text>
</comment>
<reference evidence="1 2" key="1">
    <citation type="journal article" date="2017" name="Biochemistry">
        <title>Identification of the Biosynthetic Pathway for the Antibiotic Bicyclomycin.</title>
        <authorList>
            <person name="Patteson J."/>
            <person name="Cai W."/>
            <person name="Johnson R.A."/>
            <person name="Santa Maria K."/>
            <person name="Li B."/>
        </authorList>
    </citation>
    <scope>NUCLEOTIDE SEQUENCE [LARGE SCALE GENOMIC DNA]</scope>
    <source>
        <strain evidence="1 2">ATCC 21532</strain>
    </source>
</reference>
<protein>
    <submittedName>
        <fullName evidence="1">Uncharacterized protein</fullName>
    </submittedName>
</protein>
<dbReference type="Proteomes" id="UP000222531">
    <property type="component" value="Unassembled WGS sequence"/>
</dbReference>
<evidence type="ECO:0000313" key="2">
    <source>
        <dbReference type="Proteomes" id="UP000222531"/>
    </source>
</evidence>
<dbReference type="EMBL" id="NHZO01000161">
    <property type="protein sequence ID" value="PHQ48691.1"/>
    <property type="molecule type" value="Genomic_DNA"/>
</dbReference>
<sequence length="115" mass="12921">MSFPCLLVDGDGWVMPCEDDAELQALTEPDFIDDIVAAFDATARPLKLHLVGEGHVIALRPTEEPRPDELAAHVRAYFHHWTDQEAPEAAQPMRLDVRSIADAVHATPTRRRRRS</sequence>
<proteinExistence type="predicted"/>
<gene>
    <name evidence="1" type="ORF">BLA24_28710</name>
</gene>
<evidence type="ECO:0000313" key="1">
    <source>
        <dbReference type="EMBL" id="PHQ48691.1"/>
    </source>
</evidence>